<keyword evidence="1" id="KW-0812">Transmembrane</keyword>
<dbReference type="EMBL" id="GBXM01061381">
    <property type="protein sequence ID" value="JAH47196.1"/>
    <property type="molecule type" value="Transcribed_RNA"/>
</dbReference>
<keyword evidence="1" id="KW-0472">Membrane</keyword>
<feature type="transmembrane region" description="Helical" evidence="1">
    <location>
        <begin position="17"/>
        <end position="36"/>
    </location>
</feature>
<accession>A0A0E9T0T9</accession>
<keyword evidence="1" id="KW-1133">Transmembrane helix</keyword>
<sequence length="46" mass="5058">MKISAAVISSSAYNGRIILQLICLAVKANYTAIIWVKSHVIRLSLK</sequence>
<organism evidence="2">
    <name type="scientific">Anguilla anguilla</name>
    <name type="common">European freshwater eel</name>
    <name type="synonym">Muraena anguilla</name>
    <dbReference type="NCBI Taxonomy" id="7936"/>
    <lineage>
        <taxon>Eukaryota</taxon>
        <taxon>Metazoa</taxon>
        <taxon>Chordata</taxon>
        <taxon>Craniata</taxon>
        <taxon>Vertebrata</taxon>
        <taxon>Euteleostomi</taxon>
        <taxon>Actinopterygii</taxon>
        <taxon>Neopterygii</taxon>
        <taxon>Teleostei</taxon>
        <taxon>Anguilliformes</taxon>
        <taxon>Anguillidae</taxon>
        <taxon>Anguilla</taxon>
    </lineage>
</organism>
<reference evidence="2" key="1">
    <citation type="submission" date="2014-11" db="EMBL/GenBank/DDBJ databases">
        <authorList>
            <person name="Amaro Gonzalez C."/>
        </authorList>
    </citation>
    <scope>NUCLEOTIDE SEQUENCE</scope>
</reference>
<proteinExistence type="predicted"/>
<protein>
    <submittedName>
        <fullName evidence="2">Uncharacterized protein</fullName>
    </submittedName>
</protein>
<reference evidence="2" key="2">
    <citation type="journal article" date="2015" name="Fish Shellfish Immunol.">
        <title>Early steps in the European eel (Anguilla anguilla)-Vibrio vulnificus interaction in the gills: Role of the RtxA13 toxin.</title>
        <authorList>
            <person name="Callol A."/>
            <person name="Pajuelo D."/>
            <person name="Ebbesson L."/>
            <person name="Teles M."/>
            <person name="MacKenzie S."/>
            <person name="Amaro C."/>
        </authorList>
    </citation>
    <scope>NUCLEOTIDE SEQUENCE</scope>
</reference>
<dbReference type="AlphaFoldDB" id="A0A0E9T0T9"/>
<evidence type="ECO:0000313" key="2">
    <source>
        <dbReference type="EMBL" id="JAH47196.1"/>
    </source>
</evidence>
<evidence type="ECO:0000256" key="1">
    <source>
        <dbReference type="SAM" id="Phobius"/>
    </source>
</evidence>
<name>A0A0E9T0T9_ANGAN</name>